<evidence type="ECO:0000256" key="1">
    <source>
        <dbReference type="SAM" id="SignalP"/>
    </source>
</evidence>
<dbReference type="PANTHER" id="PTHR33539:SF1">
    <property type="entry name" value="UPF0764 PROTEIN C16ORF89"/>
    <property type="match status" value="1"/>
</dbReference>
<dbReference type="PANTHER" id="PTHR33539">
    <property type="entry name" value="UPF0764 PROTEIN C16ORF89"/>
    <property type="match status" value="1"/>
</dbReference>
<evidence type="ECO:0000313" key="3">
    <source>
        <dbReference type="Proteomes" id="UP001153737"/>
    </source>
</evidence>
<dbReference type="Proteomes" id="UP001153737">
    <property type="component" value="Chromosome 16"/>
</dbReference>
<evidence type="ECO:0000313" key="2">
    <source>
        <dbReference type="EMBL" id="CAH1154677.1"/>
    </source>
</evidence>
<reference evidence="2" key="1">
    <citation type="submission" date="2022-01" db="EMBL/GenBank/DDBJ databases">
        <authorList>
            <person name="King R."/>
        </authorList>
    </citation>
    <scope>NUCLEOTIDE SEQUENCE</scope>
</reference>
<name>A0A9P0DLW7_PHACE</name>
<accession>A0A9P0DLW7</accession>
<dbReference type="GO" id="GO:0016020">
    <property type="term" value="C:membrane"/>
    <property type="evidence" value="ECO:0007669"/>
    <property type="project" value="TreeGrafter"/>
</dbReference>
<organism evidence="2 3">
    <name type="scientific">Phaedon cochleariae</name>
    <name type="common">Mustard beetle</name>
    <dbReference type="NCBI Taxonomy" id="80249"/>
    <lineage>
        <taxon>Eukaryota</taxon>
        <taxon>Metazoa</taxon>
        <taxon>Ecdysozoa</taxon>
        <taxon>Arthropoda</taxon>
        <taxon>Hexapoda</taxon>
        <taxon>Insecta</taxon>
        <taxon>Pterygota</taxon>
        <taxon>Neoptera</taxon>
        <taxon>Endopterygota</taxon>
        <taxon>Coleoptera</taxon>
        <taxon>Polyphaga</taxon>
        <taxon>Cucujiformia</taxon>
        <taxon>Chrysomeloidea</taxon>
        <taxon>Chrysomelidae</taxon>
        <taxon>Chrysomelinae</taxon>
        <taxon>Chrysomelini</taxon>
        <taxon>Phaedon</taxon>
    </lineage>
</organism>
<keyword evidence="1" id="KW-0732">Signal</keyword>
<dbReference type="EMBL" id="OU896722">
    <property type="protein sequence ID" value="CAH1154677.1"/>
    <property type="molecule type" value="Genomic_DNA"/>
</dbReference>
<dbReference type="OrthoDB" id="5949187at2759"/>
<dbReference type="GO" id="GO:0005829">
    <property type="term" value="C:cytosol"/>
    <property type="evidence" value="ECO:0007669"/>
    <property type="project" value="TreeGrafter"/>
</dbReference>
<feature type="signal peptide" evidence="1">
    <location>
        <begin position="1"/>
        <end position="20"/>
    </location>
</feature>
<dbReference type="InterPro" id="IPR031751">
    <property type="entry name" value="DUF4735"/>
</dbReference>
<gene>
    <name evidence="2" type="ORF">PHAECO_LOCUS5426</name>
</gene>
<reference evidence="2" key="2">
    <citation type="submission" date="2022-10" db="EMBL/GenBank/DDBJ databases">
        <authorList>
            <consortium name="ENA_rothamsted_submissions"/>
            <consortium name="culmorum"/>
            <person name="King R."/>
        </authorList>
    </citation>
    <scope>NUCLEOTIDE SEQUENCE</scope>
</reference>
<keyword evidence="3" id="KW-1185">Reference proteome</keyword>
<sequence>MHRILILLLCPLLFFSLCFATVFDPRVITKIRHGIEKSLHYIEENVHRVNVDCLFGVVLTEAIMQDVYMNGSHIMDASSKNIIDKSMEIVHKAMPLVPEDKFWIAKFILVPELWQKEMVFKKGNLYSPVRPNYRIIEKIYESENVEIPLPNSDFCLHDISVWTSSLTPKTCRINKDCWDSYYGYNNISSGYTLTHKLLLLQLARARKCLIDENNYERETMKLCSSIFAEVFNGDYFHELDDIFDLFLEQVVLCGYEGYSEFFTNRWLHYILKSQEASGCFSAILTDNLKTRIKKRNMNIFEDGCVDHTTGLGAAALSLYYNFIIKESSVF</sequence>
<dbReference type="AlphaFoldDB" id="A0A9P0DLW7"/>
<dbReference type="Pfam" id="PF15882">
    <property type="entry name" value="DUF4735"/>
    <property type="match status" value="1"/>
</dbReference>
<protein>
    <submittedName>
        <fullName evidence="2">Uncharacterized protein</fullName>
    </submittedName>
</protein>
<feature type="chain" id="PRO_5040242086" evidence="1">
    <location>
        <begin position="21"/>
        <end position="330"/>
    </location>
</feature>
<proteinExistence type="predicted"/>